<dbReference type="FunCoup" id="A0A1U7YR77">
    <property type="interactions" value="19"/>
</dbReference>
<proteinExistence type="inferred from homology"/>
<evidence type="ECO:0000256" key="5">
    <source>
        <dbReference type="ARBA" id="ARBA00022825"/>
    </source>
</evidence>
<dbReference type="InterPro" id="IPR000209">
    <property type="entry name" value="Peptidase_S8/S53_dom"/>
</dbReference>
<dbReference type="InterPro" id="IPR036852">
    <property type="entry name" value="Peptidase_S8/S53_dom_sf"/>
</dbReference>
<dbReference type="OMA" id="GRIVYCV"/>
<dbReference type="KEGG" id="nnu:104586945"/>
<organism evidence="7 8">
    <name type="scientific">Nelumbo nucifera</name>
    <name type="common">Sacred lotus</name>
    <dbReference type="NCBI Taxonomy" id="4432"/>
    <lineage>
        <taxon>Eukaryota</taxon>
        <taxon>Viridiplantae</taxon>
        <taxon>Streptophyta</taxon>
        <taxon>Embryophyta</taxon>
        <taxon>Tracheophyta</taxon>
        <taxon>Spermatophyta</taxon>
        <taxon>Magnoliopsida</taxon>
        <taxon>Proteales</taxon>
        <taxon>Nelumbonaceae</taxon>
        <taxon>Nelumbo</taxon>
    </lineage>
</organism>
<dbReference type="Pfam" id="PF05922">
    <property type="entry name" value="Inhibitor_I9"/>
    <property type="match status" value="1"/>
</dbReference>
<dbReference type="GO" id="GO:0006508">
    <property type="term" value="P:proteolysis"/>
    <property type="evidence" value="ECO:0007669"/>
    <property type="project" value="UniProtKB-KW"/>
</dbReference>
<evidence type="ECO:0000256" key="3">
    <source>
        <dbReference type="ARBA" id="ARBA00022729"/>
    </source>
</evidence>
<dbReference type="CDD" id="cd02120">
    <property type="entry name" value="PA_subtilisin_like"/>
    <property type="match status" value="1"/>
</dbReference>
<name>A0A1U7YR77_NELNU</name>
<sequence length="746" mass="81135">MRISEKLLLAVLINLCLVATSIHGSASNTGRQPYIVYMGEVLEHGLVPEEQHRSLLTEIIEDESIARESILHSYKRSFNGFVAMLLPHEANRLMEREEVVSVFPNTKLKLHTTRSWDFLGMPLTVNRSYKIEREIIVGLLDTGVYPESPSFDDKGYGPPPSKWKGKCEVGVNFTGCNKKLIGARSYSIGHKTPHQSPADTDGHGTHTASTIVGSAVNNASLYGIGGGTARGGVSSARLAMYKVCWDNGCWDSDILAAFDDAISDGVDVLSISLGGVIRDFYNDSLSIGSFHAMKKGILTVCSAGNEGPYLLTVSNLAPWVLTVGATGIDRQFRAEVRLGNGMKTSGLAINTYSPTKQMYPLTSGIKAANYSGPDAYPDTCDWGSLGEKHVKGKIVYCAPGGIYQDYTIKVLGGAGTIIAGSDFNDTAFTFVLPTSYVDPKVGNLIDKYINTTKNPQAIVHKSKEVKVSAPFVASFSSRGPNYLSPRILKPDITAPGVDILAAFTMLESITGEPHDNRFSLFNIISGTSMSCPHAAAAAAYVKSFHPHWSPAAIKSALMTTATAMKVKTPDAEFAYGSGQINPVRALNPGLVYDLRASSYIRLLCREGYNDTKLRLLTGWNHLDCRKFQPARGYDGINYPTMTLQLHHPTKNYSAVFKRTVKNVGTKNSVYKAIVKSPKGLSVSVFPSTLAFNRVYQRKSFKVELKGEPLISNGTGLISASLEWKDSTHRVRSPIVVYKVLPYQVAG</sequence>
<evidence type="ECO:0000313" key="8">
    <source>
        <dbReference type="RefSeq" id="XP_010242650.1"/>
    </source>
</evidence>
<dbReference type="AlphaFoldDB" id="A0A1U7YR77"/>
<keyword evidence="4 6" id="KW-0378">Hydrolase</keyword>
<dbReference type="Proteomes" id="UP000189703">
    <property type="component" value="Unplaced"/>
</dbReference>
<keyword evidence="5 6" id="KW-0720">Serine protease</keyword>
<dbReference type="CDD" id="cd04852">
    <property type="entry name" value="Peptidases_S8_3"/>
    <property type="match status" value="1"/>
</dbReference>
<evidence type="ECO:0000256" key="6">
    <source>
        <dbReference type="PROSITE-ProRule" id="PRU01240"/>
    </source>
</evidence>
<keyword evidence="3" id="KW-0732">Signal</keyword>
<dbReference type="Gene3D" id="3.40.50.200">
    <property type="entry name" value="Peptidase S8/S53 domain"/>
    <property type="match status" value="1"/>
</dbReference>
<dbReference type="Gene3D" id="3.30.70.80">
    <property type="entry name" value="Peptidase S8 propeptide/proteinase inhibitor I9"/>
    <property type="match status" value="1"/>
</dbReference>
<dbReference type="eggNOG" id="ENOG502QRA7">
    <property type="taxonomic scope" value="Eukaryota"/>
</dbReference>
<evidence type="ECO:0000256" key="4">
    <source>
        <dbReference type="ARBA" id="ARBA00022801"/>
    </source>
</evidence>
<dbReference type="Pfam" id="PF00082">
    <property type="entry name" value="Peptidase_S8"/>
    <property type="match status" value="1"/>
</dbReference>
<dbReference type="InterPro" id="IPR034197">
    <property type="entry name" value="Peptidases_S8_3"/>
</dbReference>
<protein>
    <submittedName>
        <fullName evidence="8">Subtilisin-like protease SBT4.15</fullName>
    </submittedName>
</protein>
<dbReference type="Gene3D" id="3.50.30.30">
    <property type="match status" value="1"/>
</dbReference>
<gene>
    <name evidence="8" type="primary">LOC104586945</name>
</gene>
<evidence type="ECO:0000256" key="2">
    <source>
        <dbReference type="ARBA" id="ARBA00022670"/>
    </source>
</evidence>
<dbReference type="RefSeq" id="XP_010242650.1">
    <property type="nucleotide sequence ID" value="XM_010244348.1"/>
</dbReference>
<dbReference type="InterPro" id="IPR023828">
    <property type="entry name" value="Peptidase_S8_Ser-AS"/>
</dbReference>
<dbReference type="InterPro" id="IPR010259">
    <property type="entry name" value="S8pro/Inhibitor_I9"/>
</dbReference>
<dbReference type="InterPro" id="IPR041469">
    <property type="entry name" value="Subtilisin-like_FN3"/>
</dbReference>
<dbReference type="PROSITE" id="PS51892">
    <property type="entry name" value="SUBTILASE"/>
    <property type="match status" value="1"/>
</dbReference>
<keyword evidence="2 6" id="KW-0645">Protease</keyword>
<feature type="active site" description="Charge relay system" evidence="6">
    <location>
        <position position="141"/>
    </location>
</feature>
<comment type="similarity">
    <text evidence="1 6">Belongs to the peptidase S8 family.</text>
</comment>
<dbReference type="InterPro" id="IPR037045">
    <property type="entry name" value="S8pro/Inhibitor_I9_sf"/>
</dbReference>
<keyword evidence="7" id="KW-1185">Reference proteome</keyword>
<feature type="active site" description="Charge relay system" evidence="6">
    <location>
        <position position="528"/>
    </location>
</feature>
<dbReference type="InterPro" id="IPR015500">
    <property type="entry name" value="Peptidase_S8_subtilisin-rel"/>
</dbReference>
<dbReference type="PROSITE" id="PS00138">
    <property type="entry name" value="SUBTILASE_SER"/>
    <property type="match status" value="1"/>
</dbReference>
<dbReference type="PRINTS" id="PR00723">
    <property type="entry name" value="SUBTILISIN"/>
</dbReference>
<feature type="active site" description="Charge relay system" evidence="6">
    <location>
        <position position="203"/>
    </location>
</feature>
<dbReference type="GeneID" id="104586945"/>
<reference evidence="8" key="1">
    <citation type="submission" date="2025-08" db="UniProtKB">
        <authorList>
            <consortium name="RefSeq"/>
        </authorList>
    </citation>
    <scope>IDENTIFICATION</scope>
</reference>
<dbReference type="FunFam" id="3.40.50.200:FF:000006">
    <property type="entry name" value="Subtilisin-like protease SBT1.5"/>
    <property type="match status" value="1"/>
</dbReference>
<dbReference type="Pfam" id="PF17766">
    <property type="entry name" value="fn3_6"/>
    <property type="match status" value="1"/>
</dbReference>
<dbReference type="OrthoDB" id="206201at2759"/>
<dbReference type="GO" id="GO:0004252">
    <property type="term" value="F:serine-type endopeptidase activity"/>
    <property type="evidence" value="ECO:0000318"/>
    <property type="project" value="GO_Central"/>
</dbReference>
<dbReference type="GO" id="GO:0005576">
    <property type="term" value="C:extracellular region"/>
    <property type="evidence" value="ECO:0000318"/>
    <property type="project" value="GO_Central"/>
</dbReference>
<dbReference type="InterPro" id="IPR045051">
    <property type="entry name" value="SBT"/>
</dbReference>
<evidence type="ECO:0000313" key="7">
    <source>
        <dbReference type="Proteomes" id="UP000189703"/>
    </source>
</evidence>
<dbReference type="PANTHER" id="PTHR10795">
    <property type="entry name" value="PROPROTEIN CONVERTASE SUBTILISIN/KEXIN"/>
    <property type="match status" value="1"/>
</dbReference>
<evidence type="ECO:0000256" key="1">
    <source>
        <dbReference type="ARBA" id="ARBA00011073"/>
    </source>
</evidence>
<accession>A0A1U7YR77</accession>
<dbReference type="SUPFAM" id="SSF52743">
    <property type="entry name" value="Subtilisin-like"/>
    <property type="match status" value="1"/>
</dbReference>
<dbReference type="Gene3D" id="2.60.40.2310">
    <property type="match status" value="1"/>
</dbReference>